<sequence length="886" mass="97895">MSGCPEDVEELKRENKIETSYPSNSIAESAPKAPISSPQLRRARTLPEVLEEGTRSVGSGGIEAARHHWNKLRVGTKGGPPGQENPAFSKRPVWNPNEFPLEGVSLSSLKQFLREHEGQLTGRTTDEVCRGILLPATAATLSSYTELLKSRGEPVAKATVFVSHAWRYPFCDLLDVVLSLEKTELKPEEVWVWLDVFCVNQHVVAERTFSWWSTTFREAVRDIGRTLVVLAPFDNPTPLTRAWCLFEIFSTVDTGAELELRLSSDEELAFAKALRAGEFDFNQWVSKVNLERAEAYNPADREQILQVVESSVGITALNTKVLAVLTQWLTVQARGLQTTQLQRSKSRRLSSGTTLLELGKLYQQQGDFPKAVDMYRAALEHLCSQHGQAHPGTLAVMLRLADLLKEQSKLDEAEALCRKAMQAYEDLEGAAVGGGDHAQGMLECVNQLAIVLKKQGKLSEAEPLYRQALAGMIVMHGREDILTIKFIQDLAHLLKKQGKLDEARELYRETLEGRRALLGDEHPDTLSTLSTLSNLLKDQGDFEQAELLYYAALEGRRAKLGDRHPSTLRSLNHLAELFLRQGRLSEAGELFLEAMEGRKEVLGGNHPLALQSMHNYAVLLCEQGHLQRAELLILEALEGRRSEFGTAHVDTLASIHDLAILRKRQGKADEAEALCRQALMGRQSLLGEDHPDTLASTNELSLMLMDVGALEAAETLVLESLAGRKKLFSKHHPDVLTSIHSLARLRSRQGRNVEAEAAYWEALEGRRMKLGESHPYTLTTRAELDAVMTRQRDAIVARQPSTVIAPTQLKQNGAIPSCAISLGVSAYLTMNTVKEDTCCSFATSSPLNQVCDEVLAGLLAASMVDQSEHSELASGVGDLTRLASLP</sequence>
<gene>
    <name evidence="4" type="ORF">CYMTET_53368</name>
</gene>
<feature type="compositionally biased region" description="Polar residues" evidence="3">
    <location>
        <begin position="18"/>
        <end position="27"/>
    </location>
</feature>
<reference evidence="4 5" key="1">
    <citation type="journal article" date="2015" name="Genome Biol. Evol.">
        <title>Comparative Genomics of a Bacterivorous Green Alga Reveals Evolutionary Causalities and Consequences of Phago-Mixotrophic Mode of Nutrition.</title>
        <authorList>
            <person name="Burns J.A."/>
            <person name="Paasch A."/>
            <person name="Narechania A."/>
            <person name="Kim E."/>
        </authorList>
    </citation>
    <scope>NUCLEOTIDE SEQUENCE [LARGE SCALE GENOMIC DNA]</scope>
    <source>
        <strain evidence="4 5">PLY_AMNH</strain>
    </source>
</reference>
<keyword evidence="1" id="KW-0802">TPR repeat</keyword>
<comment type="caution">
    <text evidence="4">The sequence shown here is derived from an EMBL/GenBank/DDBJ whole genome shotgun (WGS) entry which is preliminary data.</text>
</comment>
<organism evidence="4 5">
    <name type="scientific">Cymbomonas tetramitiformis</name>
    <dbReference type="NCBI Taxonomy" id="36881"/>
    <lineage>
        <taxon>Eukaryota</taxon>
        <taxon>Viridiplantae</taxon>
        <taxon>Chlorophyta</taxon>
        <taxon>Pyramimonadophyceae</taxon>
        <taxon>Pyramimonadales</taxon>
        <taxon>Pyramimonadaceae</taxon>
        <taxon>Cymbomonas</taxon>
    </lineage>
</organism>
<keyword evidence="5" id="KW-1185">Reference proteome</keyword>
<evidence type="ECO:0000256" key="3">
    <source>
        <dbReference type="SAM" id="MobiDB-lite"/>
    </source>
</evidence>
<dbReference type="Pfam" id="PF13424">
    <property type="entry name" value="TPR_12"/>
    <property type="match status" value="4"/>
</dbReference>
<proteinExistence type="predicted"/>
<dbReference type="SMART" id="SM00028">
    <property type="entry name" value="TPR"/>
    <property type="match status" value="6"/>
</dbReference>
<dbReference type="AlphaFoldDB" id="A0AAE0BII0"/>
<evidence type="ECO:0000256" key="1">
    <source>
        <dbReference type="PROSITE-ProRule" id="PRU00339"/>
    </source>
</evidence>
<evidence type="ECO:0000313" key="5">
    <source>
        <dbReference type="Proteomes" id="UP001190700"/>
    </source>
</evidence>
<dbReference type="InterPro" id="IPR019734">
    <property type="entry name" value="TPR_rpt"/>
</dbReference>
<feature type="coiled-coil region" evidence="2">
    <location>
        <begin position="403"/>
        <end position="430"/>
    </location>
</feature>
<keyword evidence="2" id="KW-0175">Coiled coil</keyword>
<dbReference type="PROSITE" id="PS50005">
    <property type="entry name" value="TPR"/>
    <property type="match status" value="1"/>
</dbReference>
<name>A0AAE0BII0_9CHLO</name>
<evidence type="ECO:0000313" key="4">
    <source>
        <dbReference type="EMBL" id="KAK3236480.1"/>
    </source>
</evidence>
<protein>
    <recommendedName>
        <fullName evidence="6">Kinesin light chain</fullName>
    </recommendedName>
</protein>
<feature type="repeat" description="TPR" evidence="1">
    <location>
        <begin position="352"/>
        <end position="385"/>
    </location>
</feature>
<dbReference type="PANTHER" id="PTHR46082">
    <property type="entry name" value="ATP/GTP-BINDING PROTEIN-RELATED"/>
    <property type="match status" value="1"/>
</dbReference>
<dbReference type="Pfam" id="PF13374">
    <property type="entry name" value="TPR_10"/>
    <property type="match status" value="2"/>
</dbReference>
<dbReference type="Proteomes" id="UP001190700">
    <property type="component" value="Unassembled WGS sequence"/>
</dbReference>
<dbReference type="SUPFAM" id="SSF48452">
    <property type="entry name" value="TPR-like"/>
    <property type="match status" value="3"/>
</dbReference>
<evidence type="ECO:0000256" key="2">
    <source>
        <dbReference type="SAM" id="Coils"/>
    </source>
</evidence>
<dbReference type="Gene3D" id="1.25.40.10">
    <property type="entry name" value="Tetratricopeptide repeat domain"/>
    <property type="match status" value="3"/>
</dbReference>
<evidence type="ECO:0008006" key="6">
    <source>
        <dbReference type="Google" id="ProtNLM"/>
    </source>
</evidence>
<accession>A0AAE0BII0</accession>
<dbReference type="PANTHER" id="PTHR46082:SF6">
    <property type="entry name" value="AAA+ ATPASE DOMAIN-CONTAINING PROTEIN-RELATED"/>
    <property type="match status" value="1"/>
</dbReference>
<feature type="region of interest" description="Disordered" evidence="3">
    <location>
        <begin position="1"/>
        <end position="42"/>
    </location>
</feature>
<dbReference type="InterPro" id="IPR053137">
    <property type="entry name" value="NLR-like"/>
</dbReference>
<dbReference type="EMBL" id="LGRX02035013">
    <property type="protein sequence ID" value="KAK3236480.1"/>
    <property type="molecule type" value="Genomic_DNA"/>
</dbReference>
<dbReference type="InterPro" id="IPR011990">
    <property type="entry name" value="TPR-like_helical_dom_sf"/>
</dbReference>